<dbReference type="EMBL" id="JAJSOF020000039">
    <property type="protein sequence ID" value="KAJ4426629.1"/>
    <property type="molecule type" value="Genomic_DNA"/>
</dbReference>
<protein>
    <submittedName>
        <fullName evidence="1">Uncharacterized protein</fullName>
    </submittedName>
</protein>
<evidence type="ECO:0000313" key="2">
    <source>
        <dbReference type="Proteomes" id="UP001148838"/>
    </source>
</evidence>
<sequence length="198" mass="22771">MSPLSGPYAVAVLFKSVHGNSTLRSIPLFMVLKLQDVLNEFPSVSQVCHAPRAAATIPKMVRFSAPAPFYIMLSIYKQLKRWLIRWTLVMVGVNTVHVLANNVHKTFDAACGNANFAKRIYEEQYPQRHIPELLEDVLINIPTNIIFQHEAEELAARIILAFDDLRNRPQIFRRIRRSIIRRYTLCVNNGGHNFEQFL</sequence>
<dbReference type="Proteomes" id="UP001148838">
    <property type="component" value="Unassembled WGS sequence"/>
</dbReference>
<evidence type="ECO:0000313" key="1">
    <source>
        <dbReference type="EMBL" id="KAJ4426629.1"/>
    </source>
</evidence>
<accession>A0ABQ8RY49</accession>
<name>A0ABQ8RY49_PERAM</name>
<gene>
    <name evidence="1" type="ORF">ANN_26427</name>
</gene>
<organism evidence="1 2">
    <name type="scientific">Periplaneta americana</name>
    <name type="common">American cockroach</name>
    <name type="synonym">Blatta americana</name>
    <dbReference type="NCBI Taxonomy" id="6978"/>
    <lineage>
        <taxon>Eukaryota</taxon>
        <taxon>Metazoa</taxon>
        <taxon>Ecdysozoa</taxon>
        <taxon>Arthropoda</taxon>
        <taxon>Hexapoda</taxon>
        <taxon>Insecta</taxon>
        <taxon>Pterygota</taxon>
        <taxon>Neoptera</taxon>
        <taxon>Polyneoptera</taxon>
        <taxon>Dictyoptera</taxon>
        <taxon>Blattodea</taxon>
        <taxon>Blattoidea</taxon>
        <taxon>Blattidae</taxon>
        <taxon>Blattinae</taxon>
        <taxon>Periplaneta</taxon>
    </lineage>
</organism>
<reference evidence="1 2" key="1">
    <citation type="journal article" date="2022" name="Allergy">
        <title>Genome assembly and annotation of Periplaneta americana reveal a comprehensive cockroach allergen profile.</title>
        <authorList>
            <person name="Wang L."/>
            <person name="Xiong Q."/>
            <person name="Saelim N."/>
            <person name="Wang L."/>
            <person name="Nong W."/>
            <person name="Wan A.T."/>
            <person name="Shi M."/>
            <person name="Liu X."/>
            <person name="Cao Q."/>
            <person name="Hui J.H.L."/>
            <person name="Sookrung N."/>
            <person name="Leung T.F."/>
            <person name="Tungtrongchitr A."/>
            <person name="Tsui S.K.W."/>
        </authorList>
    </citation>
    <scope>NUCLEOTIDE SEQUENCE [LARGE SCALE GENOMIC DNA]</scope>
    <source>
        <strain evidence="1">PWHHKU_190912</strain>
    </source>
</reference>
<comment type="caution">
    <text evidence="1">The sequence shown here is derived from an EMBL/GenBank/DDBJ whole genome shotgun (WGS) entry which is preliminary data.</text>
</comment>
<keyword evidence="2" id="KW-1185">Reference proteome</keyword>
<proteinExistence type="predicted"/>